<feature type="compositionally biased region" description="Basic and acidic residues" evidence="1">
    <location>
        <begin position="68"/>
        <end position="188"/>
    </location>
</feature>
<evidence type="ECO:0000256" key="1">
    <source>
        <dbReference type="SAM" id="MobiDB-lite"/>
    </source>
</evidence>
<protein>
    <submittedName>
        <fullName evidence="3">Actin cytoskeleton-regulatory complex protein pan1-like</fullName>
    </submittedName>
</protein>
<dbReference type="RefSeq" id="XP_026676524.1">
    <property type="nucleotide sequence ID" value="XM_026820723.1"/>
</dbReference>
<gene>
    <name evidence="3" type="primary">LOC113465844</name>
</gene>
<feature type="compositionally biased region" description="Basic residues" evidence="1">
    <location>
        <begin position="28"/>
        <end position="37"/>
    </location>
</feature>
<proteinExistence type="predicted"/>
<feature type="compositionally biased region" description="Polar residues" evidence="1">
    <location>
        <begin position="1"/>
        <end position="27"/>
    </location>
</feature>
<evidence type="ECO:0000313" key="2">
    <source>
        <dbReference type="Proteomes" id="UP000079169"/>
    </source>
</evidence>
<sequence length="230" mass="25873">MSNTNAQSVKKSPTSDVTSLDLVSSMKTLRRPKHQTKPSKDTESPCIETLEQLVKDQRITNSNMLEITEDRPSPQRDKLPSTPQREKIPPSTPQREKIPPSTPQREKIPPSTPQREKIPPSTPQREKIPPSTPQREKIPPSTPQREKIPPSTPQREKIPPSTPQREKIPPSTPQREKIPSSTPQREKIPINGLEDSSDDSSYECGCGRKRPLKESPRRKLGSRSPTSQGK</sequence>
<name>A0A3Q0IJX5_DIACI</name>
<keyword evidence="2" id="KW-1185">Reference proteome</keyword>
<accession>A0A3Q0IJX5</accession>
<evidence type="ECO:0000313" key="3">
    <source>
        <dbReference type="RefSeq" id="XP_026676524.1"/>
    </source>
</evidence>
<dbReference type="AlphaFoldDB" id="A0A3Q0IJX5"/>
<dbReference type="Proteomes" id="UP000079169">
    <property type="component" value="Unplaced"/>
</dbReference>
<reference evidence="3" key="1">
    <citation type="submission" date="2025-08" db="UniProtKB">
        <authorList>
            <consortium name="RefSeq"/>
        </authorList>
    </citation>
    <scope>IDENTIFICATION</scope>
</reference>
<organism evidence="2 3">
    <name type="scientific">Diaphorina citri</name>
    <name type="common">Asian citrus psyllid</name>
    <dbReference type="NCBI Taxonomy" id="121845"/>
    <lineage>
        <taxon>Eukaryota</taxon>
        <taxon>Metazoa</taxon>
        <taxon>Ecdysozoa</taxon>
        <taxon>Arthropoda</taxon>
        <taxon>Hexapoda</taxon>
        <taxon>Insecta</taxon>
        <taxon>Pterygota</taxon>
        <taxon>Neoptera</taxon>
        <taxon>Paraneoptera</taxon>
        <taxon>Hemiptera</taxon>
        <taxon>Sternorrhyncha</taxon>
        <taxon>Psylloidea</taxon>
        <taxon>Psyllidae</taxon>
        <taxon>Diaphorininae</taxon>
        <taxon>Diaphorina</taxon>
    </lineage>
</organism>
<dbReference type="KEGG" id="dci:113465844"/>
<dbReference type="STRING" id="121845.A0A3Q0IJX5"/>
<feature type="region of interest" description="Disordered" evidence="1">
    <location>
        <begin position="1"/>
        <end position="230"/>
    </location>
</feature>
<dbReference type="PaxDb" id="121845-A0A3Q0IJX5"/>
<dbReference type="GeneID" id="113465844"/>